<dbReference type="InterPro" id="IPR014004">
    <property type="entry name" value="Transpt-assoc_nodulatn_dom_bac"/>
</dbReference>
<protein>
    <submittedName>
        <fullName evidence="3">BON domain-containing protein</fullName>
    </submittedName>
</protein>
<evidence type="ECO:0000259" key="2">
    <source>
        <dbReference type="PROSITE" id="PS50914"/>
    </source>
</evidence>
<gene>
    <name evidence="3" type="ORF">I8Y58_001595</name>
</gene>
<proteinExistence type="predicted"/>
<name>A0AAN5KR45_LEGPN</name>
<dbReference type="Gene3D" id="3.30.1340.30">
    <property type="match status" value="1"/>
</dbReference>
<keyword evidence="1" id="KW-0732">Signal</keyword>
<evidence type="ECO:0000313" key="3">
    <source>
        <dbReference type="EMBL" id="HAT1596369.1"/>
    </source>
</evidence>
<feature type="domain" description="BON" evidence="2">
    <location>
        <begin position="44"/>
        <end position="112"/>
    </location>
</feature>
<comment type="caution">
    <text evidence="3">The sequence shown here is derived from an EMBL/GenBank/DDBJ whole genome shotgun (WGS) entry which is preliminary data.</text>
</comment>
<evidence type="ECO:0000313" key="4">
    <source>
        <dbReference type="Proteomes" id="UP000861567"/>
    </source>
</evidence>
<dbReference type="PANTHER" id="PTHR34606">
    <property type="entry name" value="BON DOMAIN-CONTAINING PROTEIN"/>
    <property type="match status" value="1"/>
</dbReference>
<dbReference type="PROSITE" id="PS51257">
    <property type="entry name" value="PROKAR_LIPOPROTEIN"/>
    <property type="match status" value="1"/>
</dbReference>
<dbReference type="SMART" id="SM00749">
    <property type="entry name" value="BON"/>
    <property type="match status" value="2"/>
</dbReference>
<reference evidence="3" key="1">
    <citation type="journal article" date="2018" name="Genome Biol.">
        <title>SKESA: strategic k-mer extension for scrupulous assemblies.</title>
        <authorList>
            <person name="Souvorov A."/>
            <person name="Agarwala R."/>
            <person name="Lipman D.J."/>
        </authorList>
    </citation>
    <scope>NUCLEOTIDE SEQUENCE</scope>
    <source>
        <strain evidence="3">D3612</strain>
    </source>
</reference>
<dbReference type="InterPro" id="IPR007055">
    <property type="entry name" value="BON_dom"/>
</dbReference>
<sequence length="188" mass="20725">MNLKFKSIVVMMIGALLTGCVAVVVAGAAAGMVYDRRSVTTMEADARLFHVIHKAIIKDPRFSHSRILVTSFNRVVLLVGQTPAASLRVLAERIAQNAPGVKRVYDEITVDYPIPLTQRTKDSWITSQVRSNMLTKKGLESGSIRIVTENGVVYLMGIVSDEQALLAVDVARRVAGVRKVVKIFQYIR</sequence>
<dbReference type="EMBL" id="DACSEI010000013">
    <property type="protein sequence ID" value="HAT1596369.1"/>
    <property type="molecule type" value="Genomic_DNA"/>
</dbReference>
<dbReference type="AlphaFoldDB" id="A0AAN5KR45"/>
<dbReference type="PANTHER" id="PTHR34606:SF4">
    <property type="entry name" value="OUTER MEMBRANE LIPOPROTEIN DOLP"/>
    <property type="match status" value="1"/>
</dbReference>
<dbReference type="PROSITE" id="PS50914">
    <property type="entry name" value="BON"/>
    <property type="match status" value="2"/>
</dbReference>
<feature type="domain" description="BON" evidence="2">
    <location>
        <begin position="121"/>
        <end position="188"/>
    </location>
</feature>
<evidence type="ECO:0000256" key="1">
    <source>
        <dbReference type="ARBA" id="ARBA00022729"/>
    </source>
</evidence>
<dbReference type="Proteomes" id="UP000861567">
    <property type="component" value="Unassembled WGS sequence"/>
</dbReference>
<reference evidence="3" key="2">
    <citation type="submission" date="2020-11" db="EMBL/GenBank/DDBJ databases">
        <authorList>
            <consortium name="NCBI Pathogen Detection Project"/>
        </authorList>
    </citation>
    <scope>NUCLEOTIDE SEQUENCE</scope>
    <source>
        <strain evidence="3">D3612</strain>
    </source>
</reference>
<organism evidence="3 4">
    <name type="scientific">Legionella pneumophila</name>
    <dbReference type="NCBI Taxonomy" id="446"/>
    <lineage>
        <taxon>Bacteria</taxon>
        <taxon>Pseudomonadati</taxon>
        <taxon>Pseudomonadota</taxon>
        <taxon>Gammaproteobacteria</taxon>
        <taxon>Legionellales</taxon>
        <taxon>Legionellaceae</taxon>
        <taxon>Legionella</taxon>
    </lineage>
</organism>
<dbReference type="Pfam" id="PF04972">
    <property type="entry name" value="BON"/>
    <property type="match status" value="2"/>
</dbReference>
<accession>A0AAN5KR45</accession>
<dbReference type="InterPro" id="IPR051686">
    <property type="entry name" value="Lipoprotein_DolP"/>
</dbReference>